<sequence>METALTIRDLNKSFKQNLVLNSVDLTLKQGDVVYIKGANGSGKSTLLKIICGLMTADSGTIEKANEVYIGALIENPSFVESASLKKNLQFLLGLRHKTPDTLARALCERFDLNFENKKPIRSYSVGMKQKAGIIQALMEDQNVILLDEPTRGLDKKSIQTYLDVMREQIAQGKTIVVASHDYEDIGFNRWLELDDGKLCELETPDNDLAR</sequence>
<evidence type="ECO:0000313" key="2">
    <source>
        <dbReference type="Proteomes" id="UP000308836"/>
    </source>
</evidence>
<evidence type="ECO:0000313" key="1">
    <source>
        <dbReference type="EMBL" id="TGY65097.1"/>
    </source>
</evidence>
<gene>
    <name evidence="1" type="ORF">E5336_10360</name>
</gene>
<name>A0AC61R5A3_9FIRM</name>
<dbReference type="EMBL" id="SRYG01000023">
    <property type="protein sequence ID" value="TGY65097.1"/>
    <property type="molecule type" value="Genomic_DNA"/>
</dbReference>
<organism evidence="1 2">
    <name type="scientific">Dubosiella muris</name>
    <dbReference type="NCBI Taxonomy" id="3038133"/>
    <lineage>
        <taxon>Bacteria</taxon>
        <taxon>Bacillati</taxon>
        <taxon>Bacillota</taxon>
        <taxon>Erysipelotrichia</taxon>
        <taxon>Erysipelotrichales</taxon>
        <taxon>Erysipelotrichaceae</taxon>
        <taxon>Dubosiella</taxon>
    </lineage>
</organism>
<reference evidence="1" key="1">
    <citation type="submission" date="2019-04" db="EMBL/GenBank/DDBJ databases">
        <title>Microbes associate with the intestines of laboratory mice.</title>
        <authorList>
            <person name="Navarre W."/>
            <person name="Wong E."/>
            <person name="Huang K."/>
            <person name="Tropini C."/>
            <person name="Ng K."/>
            <person name="Yu B."/>
        </authorList>
    </citation>
    <scope>NUCLEOTIDE SEQUENCE</scope>
    <source>
        <strain evidence="1">NM09_H32</strain>
    </source>
</reference>
<keyword evidence="1" id="KW-0067">ATP-binding</keyword>
<comment type="caution">
    <text evidence="1">The sequence shown here is derived from an EMBL/GenBank/DDBJ whole genome shotgun (WGS) entry which is preliminary data.</text>
</comment>
<protein>
    <submittedName>
        <fullName evidence="1">ABC transporter ATP-binding protein</fullName>
    </submittedName>
</protein>
<keyword evidence="2" id="KW-1185">Reference proteome</keyword>
<accession>A0AC61R5A3</accession>
<keyword evidence="1" id="KW-0547">Nucleotide-binding</keyword>
<dbReference type="Proteomes" id="UP000308836">
    <property type="component" value="Unassembled WGS sequence"/>
</dbReference>
<proteinExistence type="predicted"/>